<evidence type="ECO:0000259" key="8">
    <source>
        <dbReference type="Pfam" id="PF15516"/>
    </source>
</evidence>
<reference evidence="11" key="3">
    <citation type="submission" date="2021-10" db="EMBL/GenBank/DDBJ databases">
        <title>Collection of gut derived symbiotic bacterial strains cultured from healthy donors.</title>
        <authorList>
            <person name="Lin H."/>
            <person name="Littmann E."/>
            <person name="Kohout C."/>
            <person name="Pamer E.G."/>
        </authorList>
    </citation>
    <scope>NUCLEOTIDE SEQUENCE</scope>
    <source>
        <strain evidence="11">DFI.7.28A</strain>
    </source>
</reference>
<dbReference type="GO" id="GO:0009307">
    <property type="term" value="P:DNA restriction-modification system"/>
    <property type="evidence" value="ECO:0007669"/>
    <property type="project" value="UniProtKB-KW"/>
</dbReference>
<dbReference type="GO" id="GO:0008170">
    <property type="term" value="F:N-methyltransferase activity"/>
    <property type="evidence" value="ECO:0007669"/>
    <property type="project" value="InterPro"/>
</dbReference>
<evidence type="ECO:0000256" key="4">
    <source>
        <dbReference type="ARBA" id="ARBA00022691"/>
    </source>
</evidence>
<dbReference type="GO" id="GO:0004519">
    <property type="term" value="F:endonuclease activity"/>
    <property type="evidence" value="ECO:0007669"/>
    <property type="project" value="UniProtKB-KW"/>
</dbReference>
<dbReference type="Gene3D" id="3.90.1570.30">
    <property type="match status" value="1"/>
</dbReference>
<feature type="domain" description="Restriction endonuclease BpuSI specificity" evidence="9">
    <location>
        <begin position="601"/>
        <end position="836"/>
    </location>
</feature>
<dbReference type="RefSeq" id="WP_055062584.1">
    <property type="nucleotide sequence ID" value="NZ_CVRQ01000034.1"/>
</dbReference>
<evidence type="ECO:0000313" key="12">
    <source>
        <dbReference type="Proteomes" id="UP000049472"/>
    </source>
</evidence>
<dbReference type="GO" id="GO:0003677">
    <property type="term" value="F:DNA binding"/>
    <property type="evidence" value="ECO:0007669"/>
    <property type="project" value="InterPro"/>
</dbReference>
<proteinExistence type="predicted"/>
<evidence type="ECO:0000256" key="3">
    <source>
        <dbReference type="ARBA" id="ARBA00022679"/>
    </source>
</evidence>
<dbReference type="PANTHER" id="PTHR42933">
    <property type="entry name" value="SLR6095 PROTEIN"/>
    <property type="match status" value="1"/>
</dbReference>
<evidence type="ECO:0000256" key="6">
    <source>
        <dbReference type="ARBA" id="ARBA00047942"/>
    </source>
</evidence>
<evidence type="ECO:0000259" key="9">
    <source>
        <dbReference type="Pfam" id="PF22008"/>
    </source>
</evidence>
<dbReference type="GO" id="GO:0009007">
    <property type="term" value="F:site-specific DNA-methyltransferase (adenine-specific) activity"/>
    <property type="evidence" value="ECO:0007669"/>
    <property type="project" value="UniProtKB-EC"/>
</dbReference>
<name>A0A0M6WX95_9FIRM</name>
<dbReference type="CDD" id="cd02440">
    <property type="entry name" value="AdoMet_MTases"/>
    <property type="match status" value="1"/>
</dbReference>
<dbReference type="InterPro" id="IPR003356">
    <property type="entry name" value="DNA_methylase_A-5"/>
</dbReference>
<dbReference type="GO" id="GO:0032259">
    <property type="term" value="P:methylation"/>
    <property type="evidence" value="ECO:0007669"/>
    <property type="project" value="UniProtKB-KW"/>
</dbReference>
<evidence type="ECO:0000256" key="2">
    <source>
        <dbReference type="ARBA" id="ARBA00022603"/>
    </source>
</evidence>
<sequence length="851" mass="95129">MISYTDSEVRTFHPLCEKALTQAIAALGLSSIYEAKHHVYTGSLEMDYVVINKTTGKYLCVIEVKRTPSDVQSTRYQFQAQSYVQSNMAVTEKPFYIITNLEKLISFRYDVHKPSVHQQVLEPGLENVCDFSADDENSIVNKLALVFQRLLDDFINNRYTELTTLDNFLTCMKSTLPNSREWKSKMAMLLYEYIRGAFHAIHKPAPTITYSVSTFAGDVQQICIEANRVDFDGIFAYNAADYLPRVSLTNKLLSDLYKYGEANISGDAIADSLHEMLSESSRHDGEVATDPELANLAATMAKMINGNLSANKKICDPAAGSGSLISSAMKVFNINGNQVVANDINPKLIELLSLRLGLNNPITINKSNAPVVTTKDILSFVPSDFNDIEVVLLNPPFVAGINCVNRKAPFISFIQRTKGSPSDTGVGQQNLGAVFLETVCCLMPTGTTIVCIFPKAQLVERGNEAIAFREMLLNIFGLQCIFNYPGKGLFESVSEETCILVGKKNQPASTVKIFSSDVAVADIDLHALEAYSGGYNSLTFDYITPDIEARQISYAQLQAKLNDGWRVVCSEMSEAIIYIDNNIVRNAIMTYLPNTTQIFRKGQVGVNGGSDLLFFDSFDELYSKYISQVTLDEGMRNADRDDFILNTGDSKFLNFNSIPSSLSTAIISDYMSMTRPAKQQQRKVKTVTEWEKITKKDGTMRFPANSILLPTKLRRNGRVYVSAVSMYVSTNFTVYSYQTLTEAQVIGSYMTTVFYQLECEVASKDHSGMRKSELRDAKMTHVPDYNMLSQNQIRQILSEIPNITFKDLNNPTITHMDEIWAEILFGANASNKLEEAIRLQRFLANRRNPLS</sequence>
<dbReference type="InterPro" id="IPR054164">
    <property type="entry name" value="BpuSI_TRD"/>
</dbReference>
<dbReference type="EMBL" id="JAJCJQ010000023">
    <property type="protein sequence ID" value="MCB6961739.1"/>
    <property type="molecule type" value="Genomic_DNA"/>
</dbReference>
<dbReference type="InterPro" id="IPR029063">
    <property type="entry name" value="SAM-dependent_MTases_sf"/>
</dbReference>
<evidence type="ECO:0000259" key="7">
    <source>
        <dbReference type="Pfam" id="PF02384"/>
    </source>
</evidence>
<evidence type="ECO:0000256" key="5">
    <source>
        <dbReference type="ARBA" id="ARBA00022747"/>
    </source>
</evidence>
<dbReference type="EC" id="2.1.1.72" evidence="1"/>
<dbReference type="Pfam" id="PF02384">
    <property type="entry name" value="N6_Mtase"/>
    <property type="match status" value="1"/>
</dbReference>
<keyword evidence="11" id="KW-0378">Hydrolase</keyword>
<keyword evidence="12" id="KW-1185">Reference proteome</keyword>
<dbReference type="InterPro" id="IPR029126">
    <property type="entry name" value="BpuSI_N"/>
</dbReference>
<feature type="domain" description="DNA methylase adenine-specific" evidence="7">
    <location>
        <begin position="272"/>
        <end position="517"/>
    </location>
</feature>
<dbReference type="Pfam" id="PF15516">
    <property type="entry name" value="BpuSI_N"/>
    <property type="match status" value="1"/>
</dbReference>
<evidence type="ECO:0000313" key="10">
    <source>
        <dbReference type="EMBL" id="CRL41433.1"/>
    </source>
</evidence>
<keyword evidence="11" id="KW-0540">Nuclease</keyword>
<keyword evidence="11" id="KW-0255">Endonuclease</keyword>
<dbReference type="Pfam" id="PF22008">
    <property type="entry name" value="BpuSI_TRD"/>
    <property type="match status" value="1"/>
</dbReference>
<protein>
    <recommendedName>
        <fullName evidence="1">site-specific DNA-methyltransferase (adenine-specific)</fullName>
        <ecNumber evidence="1">2.1.1.72</ecNumber>
    </recommendedName>
</protein>
<keyword evidence="2" id="KW-0489">Methyltransferase</keyword>
<reference evidence="10" key="2">
    <citation type="submission" date="2015-05" db="EMBL/GenBank/DDBJ databases">
        <authorList>
            <person name="Wang D.B."/>
            <person name="Wang M."/>
        </authorList>
    </citation>
    <scope>NUCLEOTIDE SEQUENCE [LARGE SCALE GENOMIC DNA]</scope>
    <source>
        <strain evidence="10">T1-815</strain>
    </source>
</reference>
<feature type="domain" description="Restriction endonuclease BpuSI N-terminal" evidence="8">
    <location>
        <begin position="2"/>
        <end position="149"/>
    </location>
</feature>
<evidence type="ECO:0000256" key="1">
    <source>
        <dbReference type="ARBA" id="ARBA00011900"/>
    </source>
</evidence>
<keyword evidence="5" id="KW-0680">Restriction system</keyword>
<reference evidence="12" key="1">
    <citation type="submission" date="2015-05" db="EMBL/GenBank/DDBJ databases">
        <authorList>
            <consortium name="Pathogen Informatics"/>
        </authorList>
    </citation>
    <scope>NUCLEOTIDE SEQUENCE [LARGE SCALE GENOMIC DNA]</scope>
    <source>
        <strain evidence="12">T1-815</strain>
    </source>
</reference>
<dbReference type="AlphaFoldDB" id="A0A0M6WX95"/>
<gene>
    <name evidence="11" type="ORF">LIZ82_12710</name>
    <name evidence="10" type="ORF">T1815_26961</name>
</gene>
<dbReference type="Proteomes" id="UP001197741">
    <property type="component" value="Unassembled WGS sequence"/>
</dbReference>
<comment type="catalytic activity">
    <reaction evidence="6">
        <text>a 2'-deoxyadenosine in DNA + S-adenosyl-L-methionine = an N(6)-methyl-2'-deoxyadenosine in DNA + S-adenosyl-L-homocysteine + H(+)</text>
        <dbReference type="Rhea" id="RHEA:15197"/>
        <dbReference type="Rhea" id="RHEA-COMP:12418"/>
        <dbReference type="Rhea" id="RHEA-COMP:12419"/>
        <dbReference type="ChEBI" id="CHEBI:15378"/>
        <dbReference type="ChEBI" id="CHEBI:57856"/>
        <dbReference type="ChEBI" id="CHEBI:59789"/>
        <dbReference type="ChEBI" id="CHEBI:90615"/>
        <dbReference type="ChEBI" id="CHEBI:90616"/>
        <dbReference type="EC" id="2.1.1.72"/>
    </reaction>
</comment>
<dbReference type="PANTHER" id="PTHR42933:SF3">
    <property type="entry name" value="TYPE I RESTRICTION ENZYME MJAVIII METHYLASE SUBUNIT"/>
    <property type="match status" value="1"/>
</dbReference>
<accession>A0A0M6WX95</accession>
<dbReference type="EMBL" id="CVRQ01000034">
    <property type="protein sequence ID" value="CRL41433.1"/>
    <property type="molecule type" value="Genomic_DNA"/>
</dbReference>
<dbReference type="InterPro" id="IPR051537">
    <property type="entry name" value="DNA_Adenine_Mtase"/>
</dbReference>
<dbReference type="Proteomes" id="UP000049472">
    <property type="component" value="Unassembled WGS sequence"/>
</dbReference>
<dbReference type="SUPFAM" id="SSF53335">
    <property type="entry name" value="S-adenosyl-L-methionine-dependent methyltransferases"/>
    <property type="match status" value="1"/>
</dbReference>
<dbReference type="GO" id="GO:0016787">
    <property type="term" value="F:hydrolase activity"/>
    <property type="evidence" value="ECO:0007669"/>
    <property type="project" value="UniProtKB-KW"/>
</dbReference>
<organism evidence="10 12">
    <name type="scientific">Agathobacter rectalis</name>
    <dbReference type="NCBI Taxonomy" id="39491"/>
    <lineage>
        <taxon>Bacteria</taxon>
        <taxon>Bacillati</taxon>
        <taxon>Bacillota</taxon>
        <taxon>Clostridia</taxon>
        <taxon>Lachnospirales</taxon>
        <taxon>Lachnospiraceae</taxon>
        <taxon>Agathobacter</taxon>
    </lineage>
</organism>
<dbReference type="Gene3D" id="3.40.50.12420">
    <property type="match status" value="1"/>
</dbReference>
<keyword evidence="4" id="KW-0949">S-adenosyl-L-methionine</keyword>
<keyword evidence="3" id="KW-0808">Transferase</keyword>
<evidence type="ECO:0000313" key="11">
    <source>
        <dbReference type="EMBL" id="MCB6961739.1"/>
    </source>
</evidence>